<keyword evidence="10" id="KW-1185">Reference proteome</keyword>
<feature type="domain" description="ZZ-type" evidence="7">
    <location>
        <begin position="146"/>
        <end position="190"/>
    </location>
</feature>
<dbReference type="InterPro" id="IPR000270">
    <property type="entry name" value="PB1_dom"/>
</dbReference>
<reference evidence="13" key="4">
    <citation type="journal article" date="2005" name="Nat. Biotechnol.">
        <title>Immunoaffinity profiling of tyrosine phosphorylation in cancer cells.</title>
        <authorList>
            <person name="Rush J."/>
            <person name="Moritz A."/>
            <person name="Lee K.A."/>
            <person name="Guo A."/>
            <person name="Goss V.L."/>
            <person name="Spek E.J."/>
            <person name="Zhang H."/>
            <person name="Zha X.M."/>
            <person name="Polakiewicz R.D."/>
            <person name="Comb M.J."/>
        </authorList>
    </citation>
    <scope>IDENTIFICATION BY MASS SPECTROMETRY [LARGE SCALE ANALYSIS]</scope>
</reference>
<dbReference type="Proteomes" id="UP000005640">
    <property type="component" value="Chromosome 5"/>
</dbReference>
<name>E3W990_HUMAN</name>
<dbReference type="EMBL" id="AC008393">
    <property type="status" value="NOT_ANNOTATED_CDS"/>
    <property type="molecule type" value="Genomic_DNA"/>
</dbReference>
<dbReference type="MassIVE" id="E3W990"/>
<dbReference type="GO" id="GO:0005776">
    <property type="term" value="C:autophagosome"/>
    <property type="evidence" value="ECO:0007669"/>
    <property type="project" value="UniProtKB-SubCell"/>
</dbReference>
<dbReference type="CDD" id="cd02340">
    <property type="entry name" value="ZZ_NBR1_like"/>
    <property type="match status" value="1"/>
</dbReference>
<evidence type="ECO:0000256" key="1">
    <source>
        <dbReference type="ARBA" id="ARBA00004204"/>
    </source>
</evidence>
<evidence type="ECO:0000313" key="10">
    <source>
        <dbReference type="Proteomes" id="UP000005640"/>
    </source>
</evidence>
<dbReference type="SMR" id="E3W990"/>
<dbReference type="GeneTree" id="ENSGT00390000002781"/>
<dbReference type="PROSITE" id="PS50135">
    <property type="entry name" value="ZF_ZZ_2"/>
    <property type="match status" value="1"/>
</dbReference>
<feature type="non-terminal residue" evidence="9">
    <location>
        <position position="190"/>
    </location>
</feature>
<dbReference type="Bgee" id="ENSG00000161011">
    <property type="expression patterns" value="Expressed in right adrenal gland cortex and 177 other cell types or tissues"/>
</dbReference>
<dbReference type="VEuPathDB" id="HostDB:ENSG00000161011"/>
<evidence type="ECO:0007829" key="11">
    <source>
        <dbReference type="PeptideAtlas" id="E3W990"/>
    </source>
</evidence>
<feature type="domain" description="PB1" evidence="8">
    <location>
        <begin position="3"/>
        <end position="125"/>
    </location>
</feature>
<evidence type="ECO:0007829" key="12">
    <source>
        <dbReference type="ProteomicsDB" id="E3W990"/>
    </source>
</evidence>
<reference evidence="9 10" key="2">
    <citation type="journal article" date="2004" name="Nature">
        <title>The DNA sequence and comparative analysis of human chromosome 5.</title>
        <authorList>
            <person name="Schmutz J."/>
            <person name="Martin J."/>
            <person name="Terry A."/>
            <person name="Couronne O."/>
            <person name="Grimwood J."/>
            <person name="Lowry S."/>
            <person name="Gordon L.A."/>
            <person name="Scott D."/>
            <person name="Xie G."/>
            <person name="Huang W."/>
            <person name="Hellsten U."/>
            <person name="Tran-Gyamfi M."/>
            <person name="She X."/>
            <person name="Prabhakar S."/>
            <person name="Aerts A."/>
            <person name="Altherr M."/>
            <person name="Bajorek E."/>
            <person name="Black S."/>
            <person name="Branscomb E."/>
            <person name="Caoile C."/>
            <person name="Challacombe J.F."/>
            <person name="Chan Y.M."/>
            <person name="Denys M."/>
            <person name="Detter J.C."/>
            <person name="Escobar J."/>
            <person name="Flowers D."/>
            <person name="Fotopulos D."/>
            <person name="Glavina T."/>
            <person name="Gomez M."/>
            <person name="Gonzales E."/>
            <person name="Goodstein D."/>
            <person name="Grigoriev I."/>
            <person name="Groza M."/>
            <person name="Hammon N."/>
            <person name="Hawkins T."/>
            <person name="Haydu L."/>
            <person name="Israni S."/>
            <person name="Jett J."/>
            <person name="Kadner K."/>
            <person name="Kimball H."/>
            <person name="Kobayashi A."/>
            <person name="Lopez F."/>
            <person name="Lou Y."/>
            <person name="Martinez D."/>
            <person name="Medina C."/>
            <person name="Morgan J."/>
            <person name="Nandkeshwar R."/>
            <person name="Noonan J.P."/>
            <person name="Pitluck S."/>
            <person name="Pollard M."/>
            <person name="Predki P."/>
            <person name="Priest J."/>
            <person name="Ramirez L."/>
            <person name="Retterer J."/>
            <person name="Rodriguez A."/>
            <person name="Rogers S."/>
            <person name="Salamov A."/>
            <person name="Salazar A."/>
            <person name="Thayer N."/>
            <person name="Tice H."/>
            <person name="Tsai M."/>
            <person name="Ustaszewska A."/>
            <person name="Vo N."/>
            <person name="Wheeler J."/>
            <person name="Wu K."/>
            <person name="Yang J."/>
            <person name="Dickson M."/>
            <person name="Cheng J.F."/>
            <person name="Eichler E.E."/>
            <person name="Olsen A."/>
            <person name="Pennacchio L.A."/>
            <person name="Rokhsar D.S."/>
            <person name="Richardson P."/>
            <person name="Lucas S.M."/>
            <person name="Myers R.M."/>
            <person name="Rubin E.M."/>
        </authorList>
    </citation>
    <scope>NUCLEOTIDE SEQUENCE [LARGE SCALE GENOMIC DNA]</scope>
</reference>
<proteinExistence type="evidence at protein level"/>
<reference evidence="16" key="7">
    <citation type="journal article" date="2012" name="Proc. Natl. Acad. Sci. U.S.A.">
        <title>N-terminal acetylome analyses and functional insights of the N-terminal acetyltransferase NatB.</title>
        <authorList>
            <person name="Van Damme P."/>
            <person name="Lasa M."/>
            <person name="Polevoda B."/>
            <person name="Gazquez C."/>
            <person name="Elosegui-Artola A."/>
            <person name="Kim D.S."/>
            <person name="De Juan-Pardo E."/>
            <person name="Demeyer K."/>
            <person name="Hole K."/>
            <person name="Larrea E."/>
            <person name="Timmerman E."/>
            <person name="Prieto J."/>
            <person name="Arnesen T."/>
            <person name="Sherman F."/>
            <person name="Gevaert K."/>
            <person name="Aldabe R."/>
        </authorList>
    </citation>
    <scope>IDENTIFICATION BY MASS SPECTROMETRY [LARGE SCALE ANALYSIS]</scope>
</reference>
<dbReference type="Pfam" id="PF00564">
    <property type="entry name" value="PB1"/>
    <property type="match status" value="1"/>
</dbReference>
<dbReference type="HOGENOM" id="CLU_1431105_0_0_1"/>
<evidence type="ECO:0000259" key="8">
    <source>
        <dbReference type="PROSITE" id="PS51745"/>
    </source>
</evidence>
<dbReference type="InterPro" id="IPR053793">
    <property type="entry name" value="PB1-like"/>
</dbReference>
<dbReference type="OpenTargets" id="ENSG00000161011"/>
<reference evidence="9" key="9">
    <citation type="submission" date="2025-08" db="UniProtKB">
        <authorList>
            <consortium name="Ensembl"/>
        </authorList>
    </citation>
    <scope>IDENTIFICATION</scope>
</reference>
<dbReference type="FunFam" id="3.10.20.90:FF:000169">
    <property type="entry name" value="Sequestosome 1"/>
    <property type="match status" value="1"/>
</dbReference>
<dbReference type="Ensembl" id="ENST00000504627.1">
    <property type="protein sequence ID" value="ENSP00000425957.1"/>
    <property type="gene ID" value="ENSG00000161011.20"/>
</dbReference>
<dbReference type="OrthoDB" id="441278at2759"/>
<dbReference type="SMART" id="SM00666">
    <property type="entry name" value="PB1"/>
    <property type="match status" value="1"/>
</dbReference>
<dbReference type="PANTHER" id="PTHR15090">
    <property type="entry name" value="SEQUESTOSOME 1-RELATED"/>
    <property type="match status" value="1"/>
</dbReference>
<dbReference type="ExpressionAtlas" id="E3W990">
    <property type="expression patterns" value="baseline and differential"/>
</dbReference>
<reference evidence="15" key="6">
    <citation type="journal article" date="2011" name="BMC Syst. Biol.">
        <title>Initial characterization of the human central proteome.</title>
        <authorList>
            <person name="Burkard T.R."/>
            <person name="Planyavsky M."/>
            <person name="Kaupe I."/>
            <person name="Breitwieser F.P."/>
            <person name="Burckstummer T."/>
            <person name="Bennett K.L."/>
            <person name="Superti-Furga G."/>
            <person name="Colinge J."/>
        </authorList>
    </citation>
    <scope>IDENTIFICATION BY MASS SPECTROMETRY [LARGE SCALE ANALYSIS]</scope>
</reference>
<evidence type="ECO:0000256" key="6">
    <source>
        <dbReference type="PROSITE-ProRule" id="PRU00228"/>
    </source>
</evidence>
<dbReference type="FunFam" id="3.30.60.90:FF:000012">
    <property type="entry name" value="Sequestosome 1"/>
    <property type="match status" value="1"/>
</dbReference>
<evidence type="ECO:0000256" key="3">
    <source>
        <dbReference type="ARBA" id="ARBA00022723"/>
    </source>
</evidence>
<gene>
    <name evidence="9" type="primary">SQSTM1</name>
</gene>
<dbReference type="SUPFAM" id="SSF54277">
    <property type="entry name" value="CAD &amp; PB1 domains"/>
    <property type="match status" value="1"/>
</dbReference>
<evidence type="ECO:0000313" key="9">
    <source>
        <dbReference type="Ensembl" id="ENSP00000425957.1"/>
    </source>
</evidence>
<accession>E3W990</accession>
<reference evidence="14" key="5">
    <citation type="journal article" date="2008" name="Proc. Natl. Acad. Sci. U.S.A.">
        <title>A quantitative atlas of mitotic phosphorylation.</title>
        <authorList>
            <person name="Dephoure N."/>
            <person name="Zhou C."/>
            <person name="Villen J."/>
            <person name="Beausoleil S.A."/>
            <person name="Bakalarski C.E."/>
            <person name="Elledge S.J."/>
            <person name="Gygi S.P."/>
        </authorList>
    </citation>
    <scope>IDENTIFICATION BY MASS SPECTROMETRY [LARGE SCALE ANALYSIS]</scope>
</reference>
<organism evidence="9 10">
    <name type="scientific">Homo sapiens</name>
    <name type="common">Human</name>
    <dbReference type="NCBI Taxonomy" id="9606"/>
    <lineage>
        <taxon>Eukaryota</taxon>
        <taxon>Metazoa</taxon>
        <taxon>Chordata</taxon>
        <taxon>Craniata</taxon>
        <taxon>Vertebrata</taxon>
        <taxon>Euteleostomi</taxon>
        <taxon>Mammalia</taxon>
        <taxon>Eutheria</taxon>
        <taxon>Euarchontoglires</taxon>
        <taxon>Primates</taxon>
        <taxon>Haplorrhini</taxon>
        <taxon>Catarrhini</taxon>
        <taxon>Hominidae</taxon>
        <taxon>Homo</taxon>
    </lineage>
</organism>
<dbReference type="ChiTaRS" id="SQSTM1">
    <property type="organism name" value="human"/>
</dbReference>
<dbReference type="AlphaFoldDB" id="E3W990"/>
<dbReference type="ProteomicsDB" id="15292"/>
<keyword evidence="5" id="KW-0862">Zinc</keyword>
<dbReference type="Pfam" id="PF00569">
    <property type="entry name" value="ZZ"/>
    <property type="match status" value="1"/>
</dbReference>
<keyword evidence="11 12" id="KW-1267">Proteomics identification</keyword>
<evidence type="ECO:0007829" key="14">
    <source>
        <dbReference type="PubMed" id="18669648"/>
    </source>
</evidence>
<evidence type="ECO:0007829" key="15">
    <source>
        <dbReference type="PubMed" id="21269460"/>
    </source>
</evidence>
<dbReference type="Gene3D" id="3.30.60.90">
    <property type="match status" value="1"/>
</dbReference>
<evidence type="ECO:0007829" key="16">
    <source>
        <dbReference type="PubMed" id="22814378"/>
    </source>
</evidence>
<evidence type="ECO:0000259" key="7">
    <source>
        <dbReference type="PROSITE" id="PS50135"/>
    </source>
</evidence>
<comment type="subcellular location">
    <subcellularLocation>
        <location evidence="1">Cytoplasm</location>
        <location evidence="1">Myofibril</location>
        <location evidence="1">Sarcomere</location>
    </subcellularLocation>
    <subcellularLocation>
        <location evidence="2">Cytoplasmic vesicle</location>
        <location evidence="2">Autophagosome</location>
    </subcellularLocation>
</comment>
<protein>
    <submittedName>
        <fullName evidence="9">Sequestosome 1</fullName>
    </submittedName>
</protein>
<dbReference type="InterPro" id="IPR000433">
    <property type="entry name" value="Znf_ZZ"/>
</dbReference>
<reference evidence="9 10" key="1">
    <citation type="journal article" date="2001" name="Nature">
        <title>Initial sequencing and analysis of the human genome.</title>
        <authorList>
            <consortium name="International Human Genome Sequencing Consortium"/>
            <person name="Lander E.S."/>
            <person name="Linton L.M."/>
            <person name="Birren B."/>
            <person name="Nusbaum C."/>
            <person name="Zody M.C."/>
            <person name="Baldwin J."/>
            <person name="Devon K."/>
            <person name="Dewar K."/>
            <person name="Doyle M."/>
            <person name="FitzHugh W."/>
            <person name="Funke R."/>
            <person name="Gage D."/>
            <person name="Harris K."/>
            <person name="Heaford A."/>
            <person name="Howland J."/>
            <person name="Kann L."/>
            <person name="Lehoczky J."/>
            <person name="LeVine R."/>
            <person name="McEwan P."/>
            <person name="McKernan K."/>
            <person name="Meldrim J."/>
            <person name="Mesirov J.P."/>
            <person name="Miranda C."/>
            <person name="Morris W."/>
            <person name="Naylor J."/>
            <person name="Raymond C."/>
            <person name="Rosetti M."/>
            <person name="Santos R."/>
            <person name="Sheridan A."/>
            <person name="Sougnez C."/>
            <person name="Stange-Thomann N."/>
            <person name="Stojanovic N."/>
            <person name="Subramanian A."/>
            <person name="Wyman D."/>
            <person name="Rogers J."/>
            <person name="Sulston J."/>
            <person name="Ainscough R."/>
            <person name="Beck S."/>
            <person name="Bentley D."/>
            <person name="Burton J."/>
            <person name="Clee C."/>
            <person name="Carter N."/>
            <person name="Coulson A."/>
            <person name="Deadman R."/>
            <person name="Deloukas P."/>
            <person name="Dunham A."/>
            <person name="Dunham I."/>
            <person name="Durbin R."/>
            <person name="French L."/>
            <person name="Grafham D."/>
            <person name="Gregory S."/>
            <person name="Hubbard T."/>
            <person name="Humphray S."/>
            <person name="Hunt A."/>
            <person name="Jones M."/>
            <person name="Lloyd C."/>
            <person name="McMurray A."/>
            <person name="Matthews L."/>
            <person name="Mercer S."/>
            <person name="Milne S."/>
            <person name="Mullikin J.C."/>
            <person name="Mungall A."/>
            <person name="Plumb R."/>
            <person name="Ross M."/>
            <person name="Shownkeen R."/>
            <person name="Sims S."/>
            <person name="Waterston R.H."/>
            <person name="Wilson R.K."/>
            <person name="Hillier L.W."/>
            <person name="McPherson J.D."/>
            <person name="Marra M.A."/>
            <person name="Mardis E.R."/>
            <person name="Fulton L.A."/>
            <person name="Chinwalla A.T."/>
            <person name="Pepin K.H."/>
            <person name="Gish W.R."/>
            <person name="Chissoe S.L."/>
            <person name="Wendl M.C."/>
            <person name="Delehaunty K.D."/>
            <person name="Miner T.L."/>
            <person name="Delehaunty A."/>
            <person name="Kramer J.B."/>
            <person name="Cook L.L."/>
            <person name="Fulton R.S."/>
            <person name="Johnson D.L."/>
            <person name="Minx P.J."/>
            <person name="Clifton S.W."/>
            <person name="Hawkins T."/>
            <person name="Branscomb E."/>
            <person name="Predki P."/>
            <person name="Richardson P."/>
            <person name="Wenning S."/>
            <person name="Slezak T."/>
            <person name="Doggett N."/>
            <person name="Cheng J.F."/>
            <person name="Olsen A."/>
            <person name="Lucas S."/>
            <person name="Elkin C."/>
            <person name="Uberbacher E."/>
            <person name="Frazier M."/>
            <person name="Gibbs R.A."/>
            <person name="Muzny D.M."/>
            <person name="Scherer S.E."/>
            <person name="Bouck J.B."/>
            <person name="Sodergren E.J."/>
            <person name="Worley K.C."/>
            <person name="Rives C.M."/>
            <person name="Gorrell J.H."/>
            <person name="Metzker M.L."/>
            <person name="Naylor S.L."/>
            <person name="Kucherlapati R.S."/>
            <person name="Nelson D.L."/>
            <person name="Weinstock G.M."/>
            <person name="Sakaki Y."/>
            <person name="Fujiyama A."/>
            <person name="Hattori M."/>
            <person name="Yada T."/>
            <person name="Toyoda A."/>
            <person name="Itoh T."/>
            <person name="Kawagoe C."/>
            <person name="Watanabe H."/>
            <person name="Totoki Y."/>
            <person name="Taylor T."/>
            <person name="Weissenbach J."/>
            <person name="Heilig R."/>
            <person name="Saurin W."/>
            <person name="Artiguenave F."/>
            <person name="Brottier P."/>
            <person name="Bruls T."/>
            <person name="Pelletier E."/>
            <person name="Robert C."/>
            <person name="Wincker P."/>
            <person name="Smith D.R."/>
            <person name="Doucette-Stamm L."/>
            <person name="Rubenfield M."/>
            <person name="Weinstock K."/>
            <person name="Lee H.M."/>
            <person name="Dubois J."/>
            <person name="Rosenthal A."/>
            <person name="Platzer M."/>
            <person name="Nyakatura G."/>
            <person name="Taudien S."/>
            <person name="Rump A."/>
            <person name="Yang H."/>
            <person name="Yu J."/>
            <person name="Wang J."/>
            <person name="Huang G."/>
            <person name="Gu J."/>
            <person name="Hood L."/>
            <person name="Rowen L."/>
            <person name="Madan A."/>
            <person name="Qin S."/>
            <person name="Davis R.W."/>
            <person name="Federspiel N.A."/>
            <person name="Abola A.P."/>
            <person name="Proctor M.J."/>
            <person name="Myers R.M."/>
            <person name="Schmutz J."/>
            <person name="Dickson M."/>
            <person name="Grimwood J."/>
            <person name="Cox D.R."/>
            <person name="Olson M.V."/>
            <person name="Kaul R."/>
            <person name="Raymond C."/>
            <person name="Shimizu N."/>
            <person name="Kawasaki K."/>
            <person name="Minoshima S."/>
            <person name="Evans G.A."/>
            <person name="Athanasiou M."/>
            <person name="Schultz R."/>
            <person name="Roe B.A."/>
            <person name="Chen F."/>
            <person name="Pan H."/>
            <person name="Ramser J."/>
            <person name="Lehrach H."/>
            <person name="Reinhardt R."/>
            <person name="McCombie W.R."/>
            <person name="de la Bastide M."/>
            <person name="Dedhia N."/>
            <person name="Blocker H."/>
            <person name="Hornischer K."/>
            <person name="Nordsiek G."/>
            <person name="Agarwala R."/>
            <person name="Aravind L."/>
            <person name="Bailey J.A."/>
            <person name="Bateman A."/>
            <person name="Batzoglou S."/>
            <person name="Birney E."/>
            <person name="Bork P."/>
            <person name="Brown D.G."/>
            <person name="Burge C.B."/>
            <person name="Cerutti L."/>
            <person name="Chen H.C."/>
            <person name="Church D."/>
            <person name="Clamp M."/>
            <person name="Copley R.R."/>
            <person name="Doerks T."/>
            <person name="Eddy S.R."/>
            <person name="Eichler E.E."/>
            <person name="Furey T.S."/>
            <person name="Galagan J."/>
            <person name="Gilbert J.G."/>
            <person name="Harmon C."/>
            <person name="Hayashizaki Y."/>
            <person name="Haussler D."/>
            <person name="Hermjakob H."/>
            <person name="Hokamp K."/>
            <person name="Jang W."/>
            <person name="Johnson L.S."/>
            <person name="Jones T.A."/>
            <person name="Kasif S."/>
            <person name="Kaspryzk A."/>
            <person name="Kennedy S."/>
            <person name="Kent W.J."/>
            <person name="Kitts P."/>
            <person name="Koonin E.V."/>
            <person name="Korf I."/>
            <person name="Kulp D."/>
            <person name="Lancet D."/>
            <person name="Lowe T.M."/>
            <person name="McLysaght A."/>
            <person name="Mikkelsen T."/>
            <person name="Moran J.V."/>
            <person name="Mulder N."/>
            <person name="Pollara V.J."/>
            <person name="Ponting C.P."/>
            <person name="Schuler G."/>
            <person name="Schultz J."/>
            <person name="Slater G."/>
            <person name="Smit A.F."/>
            <person name="Stupka E."/>
            <person name="Szustakowski J."/>
            <person name="Thierry-Mieg D."/>
            <person name="Thierry-Mieg J."/>
            <person name="Wagner L."/>
            <person name="Wallis J."/>
            <person name="Wheeler R."/>
            <person name="Williams A."/>
            <person name="Wolf Y.I."/>
            <person name="Wolfe K.H."/>
            <person name="Yang S.P."/>
            <person name="Yeh R.F."/>
            <person name="Collins F."/>
            <person name="Guyer M.S."/>
            <person name="Peterson J."/>
            <person name="Felsenfeld A."/>
            <person name="Wetterstrand K.A."/>
            <person name="Patrinos A."/>
            <person name="Morgan M.J."/>
            <person name="de Jong P."/>
            <person name="Catanese J.J."/>
            <person name="Osoegawa K."/>
            <person name="Shizuya H."/>
            <person name="Choi S."/>
            <person name="Chen Y.J."/>
        </authorList>
    </citation>
    <scope>NUCLEOTIDE SEQUENCE [LARGE SCALE GENOMIC DNA]</scope>
</reference>
<sequence length="190" mass="20938">MASLTVKAYLLGKEDAAREIRRFSFCCSPEPEAEAEAAAGPGPCERLLSRVAALFPALRPGGFQAHYRAHSSSLCPAENPWVLTCCLLNNLDEDGDLVAFSSDEELTMAMSYVKDDIFRIYIKEKKECRRDHRPPCAQEAPRNMVHPNVICDGCNGPVVGTRYKCSVCPDYDLCSVCEGKGLHRGHTKLA</sequence>
<dbReference type="HGNC" id="HGNC:11280">
    <property type="gene designation" value="SQSTM1"/>
</dbReference>
<dbReference type="Gene3D" id="3.10.20.90">
    <property type="entry name" value="Phosphatidylinositol 3-kinase Catalytic Subunit, Chain A, domain 1"/>
    <property type="match status" value="2"/>
</dbReference>
<dbReference type="UCSC" id="uc063krd.1">
    <property type="organism name" value="human"/>
</dbReference>
<dbReference type="Antibodypedia" id="761">
    <property type="antibodies" value="1362 antibodies from 49 providers"/>
</dbReference>
<keyword evidence="4 6" id="KW-0863">Zinc-finger</keyword>
<dbReference type="PANTHER" id="PTHR15090:SF0">
    <property type="entry name" value="SEQUESTOSOME-1"/>
    <property type="match status" value="1"/>
</dbReference>
<reference evidence="17" key="8">
    <citation type="journal article" date="2014" name="J. Proteomics">
        <title>An enzyme assisted RP-RPLC approach for in-depth analysis of human liver phosphoproteome.</title>
        <authorList>
            <person name="Bian Y."/>
            <person name="Song C."/>
            <person name="Cheng K."/>
            <person name="Dong M."/>
            <person name="Wang F."/>
            <person name="Huang J."/>
            <person name="Sun D."/>
            <person name="Wang L."/>
            <person name="Ye M."/>
            <person name="Zou H."/>
        </authorList>
    </citation>
    <scope>IDENTIFICATION BY MASS SPECTROMETRY [LARGE SCALE ANALYSIS]</scope>
</reference>
<dbReference type="PROSITE" id="PS01357">
    <property type="entry name" value="ZF_ZZ_1"/>
    <property type="match status" value="1"/>
</dbReference>
<dbReference type="SUPFAM" id="SSF57850">
    <property type="entry name" value="RING/U-box"/>
    <property type="match status" value="1"/>
</dbReference>
<evidence type="ECO:0000256" key="4">
    <source>
        <dbReference type="ARBA" id="ARBA00022771"/>
    </source>
</evidence>
<dbReference type="GO" id="GO:0030017">
    <property type="term" value="C:sarcomere"/>
    <property type="evidence" value="ECO:0007669"/>
    <property type="project" value="UniProtKB-SubCell"/>
</dbReference>
<dbReference type="Ensembl" id="ENST00000504627.1">
    <property type="protein sequence ID" value="ENSP00000425957.1"/>
    <property type="gene ID" value="ENSG00000161011.21"/>
</dbReference>
<dbReference type="SMART" id="SM00291">
    <property type="entry name" value="ZnF_ZZ"/>
    <property type="match status" value="1"/>
</dbReference>
<evidence type="ECO:0000256" key="2">
    <source>
        <dbReference type="ARBA" id="ARBA00004419"/>
    </source>
</evidence>
<dbReference type="PROSITE" id="PS51745">
    <property type="entry name" value="PB1"/>
    <property type="match status" value="1"/>
</dbReference>
<dbReference type="InterPro" id="IPR052260">
    <property type="entry name" value="Autophagy_Rcpt_SigReg"/>
</dbReference>
<keyword evidence="3" id="KW-0479">Metal-binding</keyword>
<evidence type="ECO:0007829" key="17">
    <source>
        <dbReference type="PubMed" id="24275569"/>
    </source>
</evidence>
<reference evidence="9" key="10">
    <citation type="submission" date="2025-09" db="UniProtKB">
        <authorList>
            <consortium name="Ensembl"/>
        </authorList>
    </citation>
    <scope>IDENTIFICATION</scope>
</reference>
<dbReference type="GO" id="GO:0008270">
    <property type="term" value="F:zinc ion binding"/>
    <property type="evidence" value="ECO:0007669"/>
    <property type="project" value="UniProtKB-KW"/>
</dbReference>
<evidence type="ECO:0000256" key="5">
    <source>
        <dbReference type="ARBA" id="ARBA00022833"/>
    </source>
</evidence>
<dbReference type="InterPro" id="IPR043145">
    <property type="entry name" value="Znf_ZZ_sf"/>
</dbReference>
<evidence type="ECO:0007829" key="13">
    <source>
        <dbReference type="PubMed" id="15592455"/>
    </source>
</evidence>
<reference evidence="9 10" key="3">
    <citation type="journal article" date="2004" name="Nature">
        <title>Finishing the euchromatic sequence of the human genome.</title>
        <authorList>
            <consortium name="International Human Genome Sequencing Consortium"/>
        </authorList>
    </citation>
    <scope>NUCLEOTIDE SEQUENCE [LARGE SCALE GENOMIC DNA]</scope>
</reference>